<dbReference type="PANTHER" id="PTHR43016">
    <property type="entry name" value="PRESEQUENCE PROTEASE"/>
    <property type="match status" value="1"/>
</dbReference>
<evidence type="ECO:0000313" key="1">
    <source>
        <dbReference type="EMBL" id="EKC64838.1"/>
    </source>
</evidence>
<name>K1T542_9ZZZZ</name>
<accession>K1T542</accession>
<dbReference type="Gene3D" id="3.30.830.10">
    <property type="entry name" value="Metalloenzyme, LuxS/M16 peptidase-like"/>
    <property type="match status" value="1"/>
</dbReference>
<sequence>ASLSEAQLLKYADFYLDSCFNPMIYEDESLFRSEAWRYSLENADSPLTISGTVYSEMQGAASLEASASYNAMKAAFPGSHMGYNQGGEPTEIPS</sequence>
<gene>
    <name evidence="1" type="ORF">OBE_06737</name>
</gene>
<feature type="non-terminal residue" evidence="1">
    <location>
        <position position="1"/>
    </location>
</feature>
<dbReference type="GO" id="GO:0016485">
    <property type="term" value="P:protein processing"/>
    <property type="evidence" value="ECO:0007669"/>
    <property type="project" value="TreeGrafter"/>
</dbReference>
<protein>
    <submittedName>
        <fullName evidence="1">Peptidase M16 domain protein</fullName>
    </submittedName>
</protein>
<dbReference type="SUPFAM" id="SSF63411">
    <property type="entry name" value="LuxS/MPP-like metallohydrolase"/>
    <property type="match status" value="1"/>
</dbReference>
<organism evidence="1">
    <name type="scientific">human gut metagenome</name>
    <dbReference type="NCBI Taxonomy" id="408170"/>
    <lineage>
        <taxon>unclassified sequences</taxon>
        <taxon>metagenomes</taxon>
        <taxon>organismal metagenomes</taxon>
    </lineage>
</organism>
<dbReference type="GO" id="GO:0004222">
    <property type="term" value="F:metalloendopeptidase activity"/>
    <property type="evidence" value="ECO:0007669"/>
    <property type="project" value="TreeGrafter"/>
</dbReference>
<proteinExistence type="predicted"/>
<dbReference type="PANTHER" id="PTHR43016:SF13">
    <property type="entry name" value="PRESEQUENCE PROTEASE, MITOCHONDRIAL"/>
    <property type="match status" value="1"/>
</dbReference>
<dbReference type="InterPro" id="IPR011249">
    <property type="entry name" value="Metalloenz_LuxS/M16"/>
</dbReference>
<dbReference type="EMBL" id="AJWZ01004651">
    <property type="protein sequence ID" value="EKC64838.1"/>
    <property type="molecule type" value="Genomic_DNA"/>
</dbReference>
<dbReference type="AlphaFoldDB" id="K1T542"/>
<comment type="caution">
    <text evidence="1">The sequence shown here is derived from an EMBL/GenBank/DDBJ whole genome shotgun (WGS) entry which is preliminary data.</text>
</comment>
<reference evidence="1" key="1">
    <citation type="journal article" date="2013" name="Environ. Microbiol.">
        <title>Microbiota from the distal guts of lean and obese adolescents exhibit partial functional redundancy besides clear differences in community structure.</title>
        <authorList>
            <person name="Ferrer M."/>
            <person name="Ruiz A."/>
            <person name="Lanza F."/>
            <person name="Haange S.B."/>
            <person name="Oberbach A."/>
            <person name="Till H."/>
            <person name="Bargiela R."/>
            <person name="Campoy C."/>
            <person name="Segura M.T."/>
            <person name="Richter M."/>
            <person name="von Bergen M."/>
            <person name="Seifert J."/>
            <person name="Suarez A."/>
        </authorList>
    </citation>
    <scope>NUCLEOTIDE SEQUENCE</scope>
</reference>
<dbReference type="GO" id="GO:0046872">
    <property type="term" value="F:metal ion binding"/>
    <property type="evidence" value="ECO:0007669"/>
    <property type="project" value="InterPro"/>
</dbReference>